<accession>A0ABS1VLI0</accession>
<dbReference type="Gene3D" id="3.40.50.300">
    <property type="entry name" value="P-loop containing nucleotide triphosphate hydrolases"/>
    <property type="match status" value="1"/>
</dbReference>
<dbReference type="PANTHER" id="PTHR42781">
    <property type="entry name" value="SPERMIDINE/PUTRESCINE IMPORT ATP-BINDING PROTEIN POTA"/>
    <property type="match status" value="1"/>
</dbReference>
<dbReference type="EMBL" id="JAENHO010000004">
    <property type="protein sequence ID" value="MBL7255351.1"/>
    <property type="molecule type" value="Genomic_DNA"/>
</dbReference>
<keyword evidence="3 6" id="KW-0067">ATP-binding</keyword>
<reference evidence="6 7" key="1">
    <citation type="submission" date="2021-01" db="EMBL/GenBank/DDBJ databases">
        <title>Actinoplanes sp. nov. LDG1-01 isolated from lichen.</title>
        <authorList>
            <person name="Saeng-In P."/>
            <person name="Phongsopitanun W."/>
            <person name="Kanchanasin P."/>
            <person name="Yuki M."/>
            <person name="Kudo T."/>
            <person name="Ohkuma M."/>
            <person name="Tanasupawat S."/>
        </authorList>
    </citation>
    <scope>NUCLEOTIDE SEQUENCE [LARGE SCALE GENOMIC DNA]</scope>
    <source>
        <strain evidence="6 7">LDG1-01</strain>
    </source>
</reference>
<comment type="caution">
    <text evidence="6">The sequence shown here is derived from an EMBL/GenBank/DDBJ whole genome shotgun (WGS) entry which is preliminary data.</text>
</comment>
<keyword evidence="2" id="KW-0547">Nucleotide-binding</keyword>
<dbReference type="Gene3D" id="2.40.50.100">
    <property type="match status" value="1"/>
</dbReference>
<proteinExistence type="predicted"/>
<feature type="compositionally biased region" description="Low complexity" evidence="4">
    <location>
        <begin position="362"/>
        <end position="401"/>
    </location>
</feature>
<evidence type="ECO:0000259" key="5">
    <source>
        <dbReference type="PROSITE" id="PS50893"/>
    </source>
</evidence>
<gene>
    <name evidence="6" type="ORF">JKJ07_13615</name>
</gene>
<keyword evidence="7" id="KW-1185">Reference proteome</keyword>
<evidence type="ECO:0000256" key="3">
    <source>
        <dbReference type="ARBA" id="ARBA00022840"/>
    </source>
</evidence>
<dbReference type="PROSITE" id="PS00211">
    <property type="entry name" value="ABC_TRANSPORTER_1"/>
    <property type="match status" value="1"/>
</dbReference>
<dbReference type="GO" id="GO:0005524">
    <property type="term" value="F:ATP binding"/>
    <property type="evidence" value="ECO:0007669"/>
    <property type="project" value="UniProtKB-KW"/>
</dbReference>
<dbReference type="PANTHER" id="PTHR42781:SF4">
    <property type="entry name" value="SPERMIDINE_PUTRESCINE IMPORT ATP-BINDING PROTEIN POTA"/>
    <property type="match status" value="1"/>
</dbReference>
<dbReference type="SUPFAM" id="SSF50331">
    <property type="entry name" value="MOP-like"/>
    <property type="match status" value="1"/>
</dbReference>
<name>A0ABS1VLI0_9ACTN</name>
<protein>
    <submittedName>
        <fullName evidence="6">ABC transporter ATP-binding protein</fullName>
    </submittedName>
</protein>
<feature type="compositionally biased region" description="Polar residues" evidence="4">
    <location>
        <begin position="407"/>
        <end position="417"/>
    </location>
</feature>
<evidence type="ECO:0000313" key="7">
    <source>
        <dbReference type="Proteomes" id="UP000598996"/>
    </source>
</evidence>
<dbReference type="SMART" id="SM00382">
    <property type="entry name" value="AAA"/>
    <property type="match status" value="1"/>
</dbReference>
<evidence type="ECO:0000256" key="2">
    <source>
        <dbReference type="ARBA" id="ARBA00022741"/>
    </source>
</evidence>
<dbReference type="InterPro" id="IPR013611">
    <property type="entry name" value="Transp-assoc_OB_typ2"/>
</dbReference>
<dbReference type="InterPro" id="IPR050093">
    <property type="entry name" value="ABC_SmlMolc_Importer"/>
</dbReference>
<evidence type="ECO:0000313" key="6">
    <source>
        <dbReference type="EMBL" id="MBL7255351.1"/>
    </source>
</evidence>
<dbReference type="RefSeq" id="WP_202991878.1">
    <property type="nucleotide sequence ID" value="NZ_JAENHO010000004.1"/>
</dbReference>
<feature type="compositionally biased region" description="Low complexity" evidence="4">
    <location>
        <begin position="327"/>
        <end position="352"/>
    </location>
</feature>
<dbReference type="SUPFAM" id="SSF52540">
    <property type="entry name" value="P-loop containing nucleoside triphosphate hydrolases"/>
    <property type="match status" value="1"/>
</dbReference>
<feature type="domain" description="ABC transporter" evidence="5">
    <location>
        <begin position="4"/>
        <end position="234"/>
    </location>
</feature>
<dbReference type="PROSITE" id="PS50893">
    <property type="entry name" value="ABC_TRANSPORTER_2"/>
    <property type="match status" value="1"/>
</dbReference>
<organism evidence="6 7">
    <name type="scientific">Paractinoplanes lichenicola</name>
    <dbReference type="NCBI Taxonomy" id="2802976"/>
    <lineage>
        <taxon>Bacteria</taxon>
        <taxon>Bacillati</taxon>
        <taxon>Actinomycetota</taxon>
        <taxon>Actinomycetes</taxon>
        <taxon>Micromonosporales</taxon>
        <taxon>Micromonosporaceae</taxon>
        <taxon>Paractinoplanes</taxon>
    </lineage>
</organism>
<dbReference type="Proteomes" id="UP000598996">
    <property type="component" value="Unassembled WGS sequence"/>
</dbReference>
<dbReference type="InterPro" id="IPR008995">
    <property type="entry name" value="Mo/tungstate-bd_C_term_dom"/>
</dbReference>
<keyword evidence="1" id="KW-0813">Transport</keyword>
<dbReference type="Pfam" id="PF08402">
    <property type="entry name" value="TOBE_2"/>
    <property type="match status" value="1"/>
</dbReference>
<dbReference type="Pfam" id="PF00005">
    <property type="entry name" value="ABC_tran"/>
    <property type="match status" value="1"/>
</dbReference>
<evidence type="ECO:0000256" key="1">
    <source>
        <dbReference type="ARBA" id="ARBA00022448"/>
    </source>
</evidence>
<dbReference type="InterPro" id="IPR017871">
    <property type="entry name" value="ABC_transporter-like_CS"/>
</dbReference>
<evidence type="ECO:0000256" key="4">
    <source>
        <dbReference type="SAM" id="MobiDB-lite"/>
    </source>
</evidence>
<dbReference type="InterPro" id="IPR003439">
    <property type="entry name" value="ABC_transporter-like_ATP-bd"/>
</dbReference>
<dbReference type="InterPro" id="IPR027417">
    <property type="entry name" value="P-loop_NTPase"/>
</dbReference>
<dbReference type="InterPro" id="IPR003593">
    <property type="entry name" value="AAA+_ATPase"/>
</dbReference>
<feature type="region of interest" description="Disordered" evidence="4">
    <location>
        <begin position="310"/>
        <end position="420"/>
    </location>
</feature>
<sequence>MTLLSISDVRRRFGDVTALDGVSLDIREGEFFALLGPSGCGKTTLLRILAGFETLDEGAVTLAGDDLTRVPAHQRPINLMFQSYALFPHLTVAGNIAYGLQRERRPKTEIKQRVDEVLERVGLTHAAKRRPQQLSGGQRQRVALARAIVKRPRLLLLDEPLSALDRKVRAEMQLWLKQLQHEVGITFVVVTHDQEEAMSMADRIAVLNQGAVEQVADPVTLYGSPATHFVADFIGANNFFPGTAVAGGLASTEFGSLPARPGAAVPGYPAILAVRPEQVSLSGGPLAGRVLDVSFYGGLSRITVSLSPASSAVSPSSAVPPSPAAPPSLTAPLSSATPPSSTAPLSSATPPSSTAPPPSATPPSSTAPLSPATPPSSTAPLSSATPPSSTAPPSLAASSLLNDKSEMSLSPGGTITVHQHGAPRVAPGDAVELGWAAEDAVLVEP</sequence>